<sequence length="1006" mass="110649">MTQSNRLPRGGRIDRSRPLTFKFNGQTYQGFAGDSLASALLANGVDVIGRSFKYSRPRGIIAAGAEEPNAVFQLGATEATQTPNVRATQQELFDGLVSQPTSGWPNLNFDFMGLMGTILGRMLPPGFYYKTFMFPQAAWDTYEKYIRKAAGLGRSPREPDVDIYDHLNQHTDVLIVGAGPAGLAAALSAARSGARVILADEQAEMGGSLLDGGYTLDGQPAAEWLKATLDELARYDNVLLLPRSTVNGYHDHNFLTIHERRTDHIGDRAPANHSRQRLHRVRAKWVVLATGAHERPLVYGNNDLPGCMLASAVSTYINRYAVVPGNRLVLMTTNDNAYRTAFDWQDAGREVVAIVDTRQGAAGAWQEEARRRGIKVLTGHAVIEARGRKRVQGAVVSGLSPDGSQALGSDQVLVCDTLATSGGWSPAVHLSCHTGSRPIWDDEVIGFVPGKTVQKQLAAGAVAGRFGLNECLEEGASLGALAATNAGFTAEPAAVPTAECRPETRPMALFCVPHHKRNSRAPKQFVDFQTDVTAAAIELATREGFESIEHVKRYTAMGFGTDQGKLGNINGMAIAAKSLNQTISETGTTIFRPNYTPVTFGAIAGRHCNDLFDPMRYTAMHEWHVKHGAKFEDVGQWKRPWYYPKPGETMQQALNRECLATRDSVGILDASTLGKIDIQGKDAREFLGRVYTNAWAKLPVGKCRYGLMCREDGMVFDDGVTSCLGENHFLMTTTTGGAAGVLEWLELYHQTEWPELEVYMNTVTDHWATMTIAGPNARKLLSELTDDIDLDRDTFKFMDWRQGTVAGVPARVFRISFTGELSYEINVQAHYGLHVWEKLFEHGAKYDLTPYGTETMHILRAEKGFIIAGQDTDGSVHPYDLGMSWAVKEDKPFSFIGKRGMKREDCVRTDRKQLVGLKTLDPGIVLPEGAQAVDDPNQPKPMKMLGHITSSYYSANLERSIAMGLIRNGHNREGDIVYYPLENGRVVEAEICGTIFLDPKGERQNV</sequence>
<dbReference type="PANTHER" id="PTHR43757">
    <property type="entry name" value="AMINOMETHYLTRANSFERASE"/>
    <property type="match status" value="1"/>
</dbReference>
<keyword evidence="9" id="KW-1185">Reference proteome</keyword>
<dbReference type="EMBL" id="SJDL01000015">
    <property type="protein sequence ID" value="TBW55735.1"/>
    <property type="molecule type" value="Genomic_DNA"/>
</dbReference>
<dbReference type="InterPro" id="IPR041854">
    <property type="entry name" value="BFD-like_2Fe2S-bd_dom_sf"/>
</dbReference>
<evidence type="ECO:0000256" key="1">
    <source>
        <dbReference type="ARBA" id="ARBA00008609"/>
    </source>
</evidence>
<evidence type="ECO:0000259" key="4">
    <source>
        <dbReference type="Pfam" id="PF01571"/>
    </source>
</evidence>
<dbReference type="InterPro" id="IPR013977">
    <property type="entry name" value="GcvT_C"/>
</dbReference>
<keyword evidence="2" id="KW-0032">Aminotransferase</keyword>
<feature type="domain" description="SoxA A3" evidence="7">
    <location>
        <begin position="522"/>
        <end position="606"/>
    </location>
</feature>
<dbReference type="Pfam" id="PF08669">
    <property type="entry name" value="GCV_T_C"/>
    <property type="match status" value="1"/>
</dbReference>
<name>A0ABY1ZK18_9GAMM</name>
<proteinExistence type="inferred from homology"/>
<dbReference type="InterPro" id="IPR006222">
    <property type="entry name" value="GCVT_N"/>
</dbReference>
<dbReference type="InterPro" id="IPR023753">
    <property type="entry name" value="FAD/NAD-binding_dom"/>
</dbReference>
<dbReference type="PRINTS" id="PR00469">
    <property type="entry name" value="PNDRDTASEII"/>
</dbReference>
<dbReference type="Pfam" id="PF01571">
    <property type="entry name" value="GCV_T"/>
    <property type="match status" value="1"/>
</dbReference>
<dbReference type="PANTHER" id="PTHR43757:SF2">
    <property type="entry name" value="AMINOMETHYLTRANSFERASE, MITOCHONDRIAL"/>
    <property type="match status" value="1"/>
</dbReference>
<dbReference type="Gene3D" id="1.10.10.1100">
    <property type="entry name" value="BFD-like [2Fe-2S]-binding domain"/>
    <property type="match status" value="1"/>
</dbReference>
<dbReference type="InterPro" id="IPR036188">
    <property type="entry name" value="FAD/NAD-bd_sf"/>
</dbReference>
<dbReference type="SUPFAM" id="SSF101790">
    <property type="entry name" value="Aminomethyltransferase beta-barrel domain"/>
    <property type="match status" value="1"/>
</dbReference>
<dbReference type="SUPFAM" id="SSF103025">
    <property type="entry name" value="Folate-binding domain"/>
    <property type="match status" value="1"/>
</dbReference>
<comment type="similarity">
    <text evidence="1">Belongs to the GcvT family.</text>
</comment>
<reference evidence="8 9" key="1">
    <citation type="submission" date="2019-02" db="EMBL/GenBank/DDBJ databases">
        <title>Marinobacter halodurans sp. nov., a marine bacterium isolated from sea tidal flat.</title>
        <authorList>
            <person name="Yoo Y."/>
            <person name="Lee D.W."/>
            <person name="Kim B.S."/>
            <person name="Kim J.-J."/>
        </authorList>
    </citation>
    <scope>NUCLEOTIDE SEQUENCE [LARGE SCALE GENOMIC DNA]</scope>
    <source>
        <strain evidence="8 9">YJ-S3-2</strain>
    </source>
</reference>
<dbReference type="PRINTS" id="PR00368">
    <property type="entry name" value="FADPNR"/>
</dbReference>
<protein>
    <submittedName>
        <fullName evidence="8">Sarcosine oxidase subunit alpha</fullName>
    </submittedName>
</protein>
<dbReference type="Pfam" id="PF13510">
    <property type="entry name" value="Fer2_4"/>
    <property type="match status" value="1"/>
</dbReference>
<dbReference type="InterPro" id="IPR006277">
    <property type="entry name" value="Sarcosine_oxidase_asu"/>
</dbReference>
<dbReference type="InterPro" id="IPR029043">
    <property type="entry name" value="GcvT/YgfZ_C"/>
</dbReference>
<dbReference type="Gene3D" id="3.30.1360.120">
    <property type="entry name" value="Probable tRNA modification gtpase trme, domain 1"/>
    <property type="match status" value="1"/>
</dbReference>
<dbReference type="Pfam" id="PF07992">
    <property type="entry name" value="Pyr_redox_2"/>
    <property type="match status" value="1"/>
</dbReference>
<dbReference type="InterPro" id="IPR041117">
    <property type="entry name" value="SoxA_A3"/>
</dbReference>
<dbReference type="InterPro" id="IPR028896">
    <property type="entry name" value="GcvT/YgfZ/DmdA"/>
</dbReference>
<dbReference type="InterPro" id="IPR027266">
    <property type="entry name" value="TrmE/GcvT-like"/>
</dbReference>
<evidence type="ECO:0000256" key="3">
    <source>
        <dbReference type="ARBA" id="ARBA00023002"/>
    </source>
</evidence>
<feature type="domain" description="GCVT N-terminal" evidence="4">
    <location>
        <begin position="620"/>
        <end position="891"/>
    </location>
</feature>
<comment type="caution">
    <text evidence="8">The sequence shown here is derived from an EMBL/GenBank/DDBJ whole genome shotgun (WGS) entry which is preliminary data.</text>
</comment>
<feature type="domain" description="Aminomethyltransferase C-terminal" evidence="6">
    <location>
        <begin position="912"/>
        <end position="998"/>
    </location>
</feature>
<organism evidence="8 9">
    <name type="scientific">Marinobacter halodurans</name>
    <dbReference type="NCBI Taxonomy" id="2528979"/>
    <lineage>
        <taxon>Bacteria</taxon>
        <taxon>Pseudomonadati</taxon>
        <taxon>Pseudomonadota</taxon>
        <taxon>Gammaproteobacteria</taxon>
        <taxon>Pseudomonadales</taxon>
        <taxon>Marinobacteraceae</taxon>
        <taxon>Marinobacter</taxon>
    </lineage>
</organism>
<evidence type="ECO:0000259" key="5">
    <source>
        <dbReference type="Pfam" id="PF07992"/>
    </source>
</evidence>
<dbReference type="NCBIfam" id="TIGR01372">
    <property type="entry name" value="soxA"/>
    <property type="match status" value="1"/>
</dbReference>
<evidence type="ECO:0000259" key="7">
    <source>
        <dbReference type="Pfam" id="PF17806"/>
    </source>
</evidence>
<dbReference type="Pfam" id="PF17806">
    <property type="entry name" value="SO_alpha_A3"/>
    <property type="match status" value="1"/>
</dbReference>
<evidence type="ECO:0000313" key="8">
    <source>
        <dbReference type="EMBL" id="TBW55735.1"/>
    </source>
</evidence>
<accession>A0ABY1ZK18</accession>
<feature type="domain" description="FAD/NAD(P)-binding" evidence="5">
    <location>
        <begin position="172"/>
        <end position="415"/>
    </location>
</feature>
<keyword evidence="3" id="KW-0560">Oxidoreductase</keyword>
<dbReference type="InterPro" id="IPR042204">
    <property type="entry name" value="2Fe-2S-bd_N"/>
</dbReference>
<dbReference type="SUPFAM" id="SSF51905">
    <property type="entry name" value="FAD/NAD(P)-binding domain"/>
    <property type="match status" value="1"/>
</dbReference>
<keyword evidence="2" id="KW-0808">Transferase</keyword>
<evidence type="ECO:0000256" key="2">
    <source>
        <dbReference type="ARBA" id="ARBA00022576"/>
    </source>
</evidence>
<evidence type="ECO:0000313" key="9">
    <source>
        <dbReference type="Proteomes" id="UP000313645"/>
    </source>
</evidence>
<dbReference type="RefSeq" id="WP_131481980.1">
    <property type="nucleotide sequence ID" value="NZ_SJDL01000015.1"/>
</dbReference>
<dbReference type="Gene3D" id="3.50.50.60">
    <property type="entry name" value="FAD/NAD(P)-binding domain"/>
    <property type="match status" value="2"/>
</dbReference>
<dbReference type="Proteomes" id="UP000313645">
    <property type="component" value="Unassembled WGS sequence"/>
</dbReference>
<dbReference type="PIRSF" id="PIRSF037980">
    <property type="entry name" value="SoxA"/>
    <property type="match status" value="1"/>
</dbReference>
<dbReference type="Gene3D" id="3.10.20.440">
    <property type="entry name" value="2Fe-2S iron-sulphur cluster binding domain, sarcosine oxidase, alpha subunit, N-terminal domain"/>
    <property type="match status" value="1"/>
</dbReference>
<gene>
    <name evidence="8" type="ORF">EZI54_11235</name>
</gene>
<evidence type="ECO:0000259" key="6">
    <source>
        <dbReference type="Pfam" id="PF08669"/>
    </source>
</evidence>